<evidence type="ECO:0000256" key="2">
    <source>
        <dbReference type="ARBA" id="ARBA00022692"/>
    </source>
</evidence>
<keyword evidence="4 5" id="KW-0472">Membrane</keyword>
<evidence type="ECO:0000259" key="6">
    <source>
        <dbReference type="Pfam" id="PF01061"/>
    </source>
</evidence>
<dbReference type="InterPro" id="IPR013525">
    <property type="entry name" value="ABC2_TM"/>
</dbReference>
<evidence type="ECO:0000256" key="5">
    <source>
        <dbReference type="SAM" id="Phobius"/>
    </source>
</evidence>
<keyword evidence="8" id="KW-1185">Reference proteome</keyword>
<feature type="transmembrane region" description="Helical" evidence="5">
    <location>
        <begin position="90"/>
        <end position="118"/>
    </location>
</feature>
<feature type="domain" description="ABC-2 type transporter transmembrane" evidence="6">
    <location>
        <begin position="6"/>
        <end position="168"/>
    </location>
</feature>
<accession>A0ABQ1ZRT1</accession>
<dbReference type="EMBL" id="BMDD01000002">
    <property type="protein sequence ID" value="GGH77330.1"/>
    <property type="molecule type" value="Genomic_DNA"/>
</dbReference>
<comment type="subcellular location">
    <subcellularLocation>
        <location evidence="1">Membrane</location>
        <topology evidence="1">Multi-pass membrane protein</topology>
    </subcellularLocation>
</comment>
<organism evidence="7 8">
    <name type="scientific">Saccharibacillus endophyticus</name>
    <dbReference type="NCBI Taxonomy" id="2060666"/>
    <lineage>
        <taxon>Bacteria</taxon>
        <taxon>Bacillati</taxon>
        <taxon>Bacillota</taxon>
        <taxon>Bacilli</taxon>
        <taxon>Bacillales</taxon>
        <taxon>Paenibacillaceae</taxon>
        <taxon>Saccharibacillus</taxon>
    </lineage>
</organism>
<dbReference type="Proteomes" id="UP000605427">
    <property type="component" value="Unassembled WGS sequence"/>
</dbReference>
<dbReference type="RefSeq" id="WP_172243231.1">
    <property type="nucleotide sequence ID" value="NZ_BMDD01000002.1"/>
</dbReference>
<dbReference type="Pfam" id="PF01061">
    <property type="entry name" value="ABC2_membrane"/>
    <property type="match status" value="1"/>
</dbReference>
<feature type="transmembrane region" description="Helical" evidence="5">
    <location>
        <begin position="49"/>
        <end position="69"/>
    </location>
</feature>
<feature type="transmembrane region" description="Helical" evidence="5">
    <location>
        <begin position="21"/>
        <end position="37"/>
    </location>
</feature>
<feature type="transmembrane region" description="Helical" evidence="5">
    <location>
        <begin position="124"/>
        <end position="146"/>
    </location>
</feature>
<evidence type="ECO:0000313" key="7">
    <source>
        <dbReference type="EMBL" id="GGH77330.1"/>
    </source>
</evidence>
<feature type="transmembrane region" description="Helical" evidence="5">
    <location>
        <begin position="158"/>
        <end position="177"/>
    </location>
</feature>
<evidence type="ECO:0000256" key="3">
    <source>
        <dbReference type="ARBA" id="ARBA00022989"/>
    </source>
</evidence>
<proteinExistence type="predicted"/>
<keyword evidence="2 5" id="KW-0812">Transmembrane</keyword>
<feature type="transmembrane region" description="Helical" evidence="5">
    <location>
        <begin position="204"/>
        <end position="225"/>
    </location>
</feature>
<reference evidence="8" key="1">
    <citation type="journal article" date="2019" name="Int. J. Syst. Evol. Microbiol.">
        <title>The Global Catalogue of Microorganisms (GCM) 10K type strain sequencing project: providing services to taxonomists for standard genome sequencing and annotation.</title>
        <authorList>
            <consortium name="The Broad Institute Genomics Platform"/>
            <consortium name="The Broad Institute Genome Sequencing Center for Infectious Disease"/>
            <person name="Wu L."/>
            <person name="Ma J."/>
        </authorList>
    </citation>
    <scope>NUCLEOTIDE SEQUENCE [LARGE SCALE GENOMIC DNA]</scope>
    <source>
        <strain evidence="8">CCM 8702</strain>
    </source>
</reference>
<sequence>MSVRRISAIFEKDLKDLLKNPMLLIPILIPIIIAVTFDRVTRQAEFPLTAAYMIIGGMFAVVTSGTILSMMSEENEKKTLRGLIQSPASLLDIVVGKSMVTGIATLVSLVVSILIIGIDAFLNVKMLAALALLFVFFLLLGVSMALFSKSTAATTGLLMPFSFLFGFTPMIGALNIVPENGIAGRALEQFPVMQALELHQGGSWTSLAVMALWTAAAACIAFLCFRKAMKDH</sequence>
<keyword evidence="3 5" id="KW-1133">Transmembrane helix</keyword>
<gene>
    <name evidence="7" type="ORF">GCM10007362_20920</name>
</gene>
<protein>
    <recommendedName>
        <fullName evidence="6">ABC-2 type transporter transmembrane domain-containing protein</fullName>
    </recommendedName>
</protein>
<evidence type="ECO:0000256" key="4">
    <source>
        <dbReference type="ARBA" id="ARBA00023136"/>
    </source>
</evidence>
<comment type="caution">
    <text evidence="7">The sequence shown here is derived from an EMBL/GenBank/DDBJ whole genome shotgun (WGS) entry which is preliminary data.</text>
</comment>
<evidence type="ECO:0000256" key="1">
    <source>
        <dbReference type="ARBA" id="ARBA00004141"/>
    </source>
</evidence>
<evidence type="ECO:0000313" key="8">
    <source>
        <dbReference type="Proteomes" id="UP000605427"/>
    </source>
</evidence>
<name>A0ABQ1ZRT1_9BACL</name>